<organism evidence="3 4">
    <name type="scientific">Mucilaginibacter jinjuensis</name>
    <dbReference type="NCBI Taxonomy" id="1176721"/>
    <lineage>
        <taxon>Bacteria</taxon>
        <taxon>Pseudomonadati</taxon>
        <taxon>Bacteroidota</taxon>
        <taxon>Sphingobacteriia</taxon>
        <taxon>Sphingobacteriales</taxon>
        <taxon>Sphingobacteriaceae</taxon>
        <taxon>Mucilaginibacter</taxon>
    </lineage>
</organism>
<dbReference type="RefSeq" id="WP_273632305.1">
    <property type="nucleotide sequence ID" value="NZ_CP117167.1"/>
</dbReference>
<name>A0ABY7TDC1_9SPHI</name>
<feature type="signal peptide" evidence="1">
    <location>
        <begin position="1"/>
        <end position="19"/>
    </location>
</feature>
<keyword evidence="1" id="KW-0732">Signal</keyword>
<dbReference type="Pfam" id="PF20033">
    <property type="entry name" value="DUF6438"/>
    <property type="match status" value="1"/>
</dbReference>
<feature type="chain" id="PRO_5045819170" evidence="1">
    <location>
        <begin position="20"/>
        <end position="308"/>
    </location>
</feature>
<gene>
    <name evidence="3" type="ORF">PQO05_08645</name>
</gene>
<feature type="domain" description="DUF6438" evidence="2">
    <location>
        <begin position="185"/>
        <end position="297"/>
    </location>
</feature>
<sequence length="308" mass="35313">MKYLLPAILCLLFSKVLFANTIDSLKTDKEVEIFINKAYKDSGQKSYQSMTVMPTDSLIKKLDCNGIAKKWNIKNWEKADFNKDGLTDIIVTVRWYHNFDVYAVIDKGNNAFSLFRLSKDPSEDCELAKPAFINKQPVLLFYSVKQDPGKRAYDYINRPQMDTLVFKYGNFIERNLKLANYKVKSIRVKASGCDGTCPVFELRIYETAGASYFADDYSTQKGDFETKIAADKFAEIMGLANYLSAKKLKNKYAVNWTDAPTVEFTFEFTDGSVKEITDYGMQGTFGLSQLYNLVSQLRLSENWKKKRL</sequence>
<evidence type="ECO:0000259" key="2">
    <source>
        <dbReference type="Pfam" id="PF20033"/>
    </source>
</evidence>
<dbReference type="InterPro" id="IPR045497">
    <property type="entry name" value="DUF6438"/>
</dbReference>
<reference evidence="3 4" key="1">
    <citation type="submission" date="2023-02" db="EMBL/GenBank/DDBJ databases">
        <title>Genome sequence of Mucilaginibacter jinjuensis strain KACC 16571.</title>
        <authorList>
            <person name="Kim S."/>
            <person name="Heo J."/>
            <person name="Kwon S.-W."/>
        </authorList>
    </citation>
    <scope>NUCLEOTIDE SEQUENCE [LARGE SCALE GENOMIC DNA]</scope>
    <source>
        <strain evidence="3 4">KACC 16571</strain>
    </source>
</reference>
<evidence type="ECO:0000313" key="3">
    <source>
        <dbReference type="EMBL" id="WCT14001.1"/>
    </source>
</evidence>
<accession>A0ABY7TDC1</accession>
<proteinExistence type="predicted"/>
<dbReference type="Proteomes" id="UP001216139">
    <property type="component" value="Chromosome"/>
</dbReference>
<evidence type="ECO:0000313" key="4">
    <source>
        <dbReference type="Proteomes" id="UP001216139"/>
    </source>
</evidence>
<protein>
    <submittedName>
        <fullName evidence="3">DUF6438 domain-containing protein</fullName>
    </submittedName>
</protein>
<dbReference type="EMBL" id="CP117167">
    <property type="protein sequence ID" value="WCT14001.1"/>
    <property type="molecule type" value="Genomic_DNA"/>
</dbReference>
<keyword evidence="4" id="KW-1185">Reference proteome</keyword>
<evidence type="ECO:0000256" key="1">
    <source>
        <dbReference type="SAM" id="SignalP"/>
    </source>
</evidence>